<keyword evidence="9" id="KW-0479">Metal-binding</keyword>
<evidence type="ECO:0000256" key="3">
    <source>
        <dbReference type="ARBA" id="ARBA00003317"/>
    </source>
</evidence>
<keyword evidence="5 15" id="KW-0963">Cytoplasm</keyword>
<keyword evidence="13 15" id="KW-0234">DNA repair</keyword>
<organism evidence="19 20">
    <name type="scientific">Streptomyces mordarskii</name>
    <dbReference type="NCBI Taxonomy" id="1226758"/>
    <lineage>
        <taxon>Bacteria</taxon>
        <taxon>Bacillati</taxon>
        <taxon>Actinomycetota</taxon>
        <taxon>Actinomycetes</taxon>
        <taxon>Kitasatosporales</taxon>
        <taxon>Streptomycetaceae</taxon>
        <taxon>Streptomyces</taxon>
    </lineage>
</organism>
<keyword evidence="20" id="KW-1185">Reference proteome</keyword>
<feature type="domain" description="Methylguanine DNA methyltransferase ribonuclease-like" evidence="18">
    <location>
        <begin position="28"/>
        <end position="120"/>
    </location>
</feature>
<comment type="catalytic activity">
    <reaction evidence="14 15">
        <text>a 6-O-methyl-2'-deoxyguanosine in DNA + L-cysteinyl-[protein] = S-methyl-L-cysteinyl-[protein] + a 2'-deoxyguanosine in DNA</text>
        <dbReference type="Rhea" id="RHEA:24000"/>
        <dbReference type="Rhea" id="RHEA-COMP:10131"/>
        <dbReference type="Rhea" id="RHEA-COMP:10132"/>
        <dbReference type="Rhea" id="RHEA-COMP:11367"/>
        <dbReference type="Rhea" id="RHEA-COMP:11368"/>
        <dbReference type="ChEBI" id="CHEBI:29950"/>
        <dbReference type="ChEBI" id="CHEBI:82612"/>
        <dbReference type="ChEBI" id="CHEBI:85445"/>
        <dbReference type="ChEBI" id="CHEBI:85448"/>
        <dbReference type="EC" id="2.1.1.63"/>
    </reaction>
</comment>
<evidence type="ECO:0000256" key="7">
    <source>
        <dbReference type="ARBA" id="ARBA00022603"/>
    </source>
</evidence>
<dbReference type="PANTHER" id="PTHR46460:SF1">
    <property type="entry name" value="METHYLATED-DNA--PROTEIN-CYSTEINE METHYLTRANSFERASE"/>
    <property type="match status" value="1"/>
</dbReference>
<dbReference type="PANTHER" id="PTHR46460">
    <property type="entry name" value="METHYLATED-DNA--PROTEIN-CYSTEINE METHYLTRANSFERASE"/>
    <property type="match status" value="1"/>
</dbReference>
<feature type="region of interest" description="Disordered" evidence="16">
    <location>
        <begin position="1"/>
        <end position="20"/>
    </location>
</feature>
<dbReference type="SUPFAM" id="SSF53155">
    <property type="entry name" value="Methylated DNA-protein cysteine methyltransferase domain"/>
    <property type="match status" value="1"/>
</dbReference>
<keyword evidence="11" id="KW-0862">Zinc</keyword>
<keyword evidence="10 15" id="KW-0227">DNA damage</keyword>
<dbReference type="PROSITE" id="PS00374">
    <property type="entry name" value="MGMT"/>
    <property type="match status" value="1"/>
</dbReference>
<dbReference type="EMBL" id="BAAABZ010000002">
    <property type="protein sequence ID" value="GAA0502888.1"/>
    <property type="molecule type" value="Genomic_DNA"/>
</dbReference>
<dbReference type="Gene3D" id="1.10.10.10">
    <property type="entry name" value="Winged helix-like DNA-binding domain superfamily/Winged helix DNA-binding domain"/>
    <property type="match status" value="1"/>
</dbReference>
<evidence type="ECO:0000256" key="1">
    <source>
        <dbReference type="ARBA" id="ARBA00001286"/>
    </source>
</evidence>
<comment type="subcellular location">
    <subcellularLocation>
        <location evidence="15">Cytoplasm</location>
    </subcellularLocation>
</comment>
<dbReference type="RefSeq" id="WP_185930021.1">
    <property type="nucleotide sequence ID" value="NZ_BAAABZ010000002.1"/>
</dbReference>
<feature type="compositionally biased region" description="Low complexity" evidence="16">
    <location>
        <begin position="80"/>
        <end position="90"/>
    </location>
</feature>
<dbReference type="InterPro" id="IPR023546">
    <property type="entry name" value="MGMT"/>
</dbReference>
<comment type="function">
    <text evidence="3 15">Involved in the cellular defense against the biological effects of O6-methylguanine (O6-MeG) and O4-methylthymine (O4-MeT) in DNA. Repairs the methylated nucleobase in DNA by stoichiometrically transferring the methyl group to a cysteine residue in the enzyme. This is a suicide reaction: the enzyme is irreversibly inactivated.</text>
</comment>
<name>A0ABP3LNX5_9ACTN</name>
<proteinExistence type="inferred from homology"/>
<evidence type="ECO:0000256" key="16">
    <source>
        <dbReference type="SAM" id="MobiDB-lite"/>
    </source>
</evidence>
<keyword evidence="6" id="KW-0597">Phosphoprotein</keyword>
<comment type="similarity">
    <text evidence="4 15">Belongs to the MGMT family.</text>
</comment>
<evidence type="ECO:0000256" key="10">
    <source>
        <dbReference type="ARBA" id="ARBA00022763"/>
    </source>
</evidence>
<dbReference type="InterPro" id="IPR001497">
    <property type="entry name" value="MethylDNA_cys_MeTrfase_AS"/>
</dbReference>
<evidence type="ECO:0000259" key="18">
    <source>
        <dbReference type="Pfam" id="PF02870"/>
    </source>
</evidence>
<feature type="active site" description="Nucleophile; methyl group acceptor" evidence="15">
    <location>
        <position position="178"/>
    </location>
</feature>
<gene>
    <name evidence="19" type="ORF">GCM10010390_01710</name>
</gene>
<evidence type="ECO:0000313" key="19">
    <source>
        <dbReference type="EMBL" id="GAA0502888.1"/>
    </source>
</evidence>
<evidence type="ECO:0000256" key="8">
    <source>
        <dbReference type="ARBA" id="ARBA00022679"/>
    </source>
</evidence>
<dbReference type="CDD" id="cd06445">
    <property type="entry name" value="ATase"/>
    <property type="match status" value="1"/>
</dbReference>
<evidence type="ECO:0000256" key="11">
    <source>
        <dbReference type="ARBA" id="ARBA00022833"/>
    </source>
</evidence>
<dbReference type="Gene3D" id="3.30.160.70">
    <property type="entry name" value="Methylated DNA-protein cysteine methyltransferase domain"/>
    <property type="match status" value="1"/>
</dbReference>
<dbReference type="HAMAP" id="MF_00772">
    <property type="entry name" value="OGT"/>
    <property type="match status" value="1"/>
</dbReference>
<evidence type="ECO:0000256" key="12">
    <source>
        <dbReference type="ARBA" id="ARBA00023125"/>
    </source>
</evidence>
<accession>A0ABP3LNX5</accession>
<evidence type="ECO:0000256" key="15">
    <source>
        <dbReference type="HAMAP-Rule" id="MF_00772"/>
    </source>
</evidence>
<evidence type="ECO:0000256" key="2">
    <source>
        <dbReference type="ARBA" id="ARBA00001947"/>
    </source>
</evidence>
<feature type="domain" description="Methylated-DNA-[protein]-cysteine S-methyltransferase DNA binding" evidence="17">
    <location>
        <begin position="127"/>
        <end position="207"/>
    </location>
</feature>
<sequence length="213" mass="22531">MTIAERQTQRDPREGPERRDARAWAWAVPATPIGPLLLAATDEGLVQVVFHAEEKMAAEAVARLIRRLGTEPTPTPVPSPASGTAAAPAAPRCAEHLAEAVRQVESYFAEDTKAFTLALDWSLTTGFNRRVLRELAAHVPYGTVVGYQDLADRVGEPGAARAVGVAMGSNPLPVVVPCHRVVESGGGIGGFGGGLETKRSLLALEGVLPRPLF</sequence>
<comment type="catalytic activity">
    <reaction evidence="1 15">
        <text>a 4-O-methyl-thymidine in DNA + L-cysteinyl-[protein] = a thymidine in DNA + S-methyl-L-cysteinyl-[protein]</text>
        <dbReference type="Rhea" id="RHEA:53428"/>
        <dbReference type="Rhea" id="RHEA-COMP:10131"/>
        <dbReference type="Rhea" id="RHEA-COMP:10132"/>
        <dbReference type="Rhea" id="RHEA-COMP:13555"/>
        <dbReference type="Rhea" id="RHEA-COMP:13556"/>
        <dbReference type="ChEBI" id="CHEBI:29950"/>
        <dbReference type="ChEBI" id="CHEBI:82612"/>
        <dbReference type="ChEBI" id="CHEBI:137386"/>
        <dbReference type="ChEBI" id="CHEBI:137387"/>
        <dbReference type="EC" id="2.1.1.63"/>
    </reaction>
</comment>
<evidence type="ECO:0000256" key="14">
    <source>
        <dbReference type="ARBA" id="ARBA00049348"/>
    </source>
</evidence>
<reference evidence="20" key="1">
    <citation type="journal article" date="2019" name="Int. J. Syst. Evol. Microbiol.">
        <title>The Global Catalogue of Microorganisms (GCM) 10K type strain sequencing project: providing services to taxonomists for standard genome sequencing and annotation.</title>
        <authorList>
            <consortium name="The Broad Institute Genomics Platform"/>
            <consortium name="The Broad Institute Genome Sequencing Center for Infectious Disease"/>
            <person name="Wu L."/>
            <person name="Ma J."/>
        </authorList>
    </citation>
    <scope>NUCLEOTIDE SEQUENCE [LARGE SCALE GENOMIC DNA]</scope>
    <source>
        <strain evidence="20">JCM 5052</strain>
    </source>
</reference>
<dbReference type="InterPro" id="IPR036388">
    <property type="entry name" value="WH-like_DNA-bd_sf"/>
</dbReference>
<evidence type="ECO:0000256" key="4">
    <source>
        <dbReference type="ARBA" id="ARBA00008711"/>
    </source>
</evidence>
<dbReference type="NCBIfam" id="TIGR00589">
    <property type="entry name" value="ogt"/>
    <property type="match status" value="1"/>
</dbReference>
<evidence type="ECO:0000313" key="20">
    <source>
        <dbReference type="Proteomes" id="UP001501576"/>
    </source>
</evidence>
<keyword evidence="8 15" id="KW-0808">Transferase</keyword>
<dbReference type="EC" id="2.1.1.63" evidence="15"/>
<dbReference type="InterPro" id="IPR008332">
    <property type="entry name" value="MethylG_MeTrfase_N"/>
</dbReference>
<evidence type="ECO:0000256" key="13">
    <source>
        <dbReference type="ARBA" id="ARBA00023204"/>
    </source>
</evidence>
<keyword evidence="12" id="KW-0238">DNA-binding</keyword>
<evidence type="ECO:0000256" key="5">
    <source>
        <dbReference type="ARBA" id="ARBA00022490"/>
    </source>
</evidence>
<evidence type="ECO:0000256" key="6">
    <source>
        <dbReference type="ARBA" id="ARBA00022553"/>
    </source>
</evidence>
<dbReference type="Pfam" id="PF01035">
    <property type="entry name" value="DNA_binding_1"/>
    <property type="match status" value="1"/>
</dbReference>
<comment type="cofactor">
    <cofactor evidence="2">
        <name>Zn(2+)</name>
        <dbReference type="ChEBI" id="CHEBI:29105"/>
    </cofactor>
</comment>
<dbReference type="InterPro" id="IPR036217">
    <property type="entry name" value="MethylDNA_cys_MeTrfase_DNAb"/>
</dbReference>
<dbReference type="Pfam" id="PF02870">
    <property type="entry name" value="Methyltransf_1N"/>
    <property type="match status" value="1"/>
</dbReference>
<evidence type="ECO:0000256" key="9">
    <source>
        <dbReference type="ARBA" id="ARBA00022723"/>
    </source>
</evidence>
<dbReference type="InterPro" id="IPR036631">
    <property type="entry name" value="MGMT_N_sf"/>
</dbReference>
<dbReference type="InterPro" id="IPR014048">
    <property type="entry name" value="MethylDNA_cys_MeTrfase_DNA-bd"/>
</dbReference>
<protein>
    <recommendedName>
        <fullName evidence="15">Methylated-DNA--protein-cysteine methyltransferase</fullName>
        <ecNumber evidence="15">2.1.1.63</ecNumber>
    </recommendedName>
    <alternativeName>
        <fullName evidence="15">6-O-methylguanine-DNA methyltransferase</fullName>
        <shortName evidence="15">MGMT</shortName>
    </alternativeName>
    <alternativeName>
        <fullName evidence="15">O-6-methylguanine-DNA-alkyltransferase</fullName>
    </alternativeName>
</protein>
<dbReference type="Proteomes" id="UP001501576">
    <property type="component" value="Unassembled WGS sequence"/>
</dbReference>
<comment type="miscellaneous">
    <text evidence="15">This enzyme catalyzes only one turnover and therefore is not strictly catalytic. According to one definition, an enzyme is a biocatalyst that acts repeatedly and over many reaction cycles.</text>
</comment>
<dbReference type="SUPFAM" id="SSF46767">
    <property type="entry name" value="Methylated DNA-protein cysteine methyltransferase, C-terminal domain"/>
    <property type="match status" value="1"/>
</dbReference>
<feature type="compositionally biased region" description="Basic and acidic residues" evidence="16">
    <location>
        <begin position="7"/>
        <end position="20"/>
    </location>
</feature>
<feature type="region of interest" description="Disordered" evidence="16">
    <location>
        <begin position="71"/>
        <end position="90"/>
    </location>
</feature>
<evidence type="ECO:0000259" key="17">
    <source>
        <dbReference type="Pfam" id="PF01035"/>
    </source>
</evidence>
<comment type="caution">
    <text evidence="19">The sequence shown here is derived from an EMBL/GenBank/DDBJ whole genome shotgun (WGS) entry which is preliminary data.</text>
</comment>
<keyword evidence="7 15" id="KW-0489">Methyltransferase</keyword>